<proteinExistence type="inferred from homology"/>
<dbReference type="PANTHER" id="PTHR43140:SF1">
    <property type="entry name" value="TYPE I RESTRICTION ENZYME ECOKI SPECIFICITY SUBUNIT"/>
    <property type="match status" value="1"/>
</dbReference>
<evidence type="ECO:0000313" key="5">
    <source>
        <dbReference type="EMBL" id="OGG94804.1"/>
    </source>
</evidence>
<dbReference type="EMBL" id="MFNE01000034">
    <property type="protein sequence ID" value="OGG94804.1"/>
    <property type="molecule type" value="Genomic_DNA"/>
</dbReference>
<dbReference type="AlphaFoldDB" id="A0A1F6G9L9"/>
<dbReference type="InterPro" id="IPR000055">
    <property type="entry name" value="Restrct_endonuc_typeI_TRD"/>
</dbReference>
<dbReference type="SUPFAM" id="SSF116734">
    <property type="entry name" value="DNA methylase specificity domain"/>
    <property type="match status" value="2"/>
</dbReference>
<evidence type="ECO:0000256" key="2">
    <source>
        <dbReference type="ARBA" id="ARBA00022747"/>
    </source>
</evidence>
<comment type="caution">
    <text evidence="5">The sequence shown here is derived from an EMBL/GenBank/DDBJ whole genome shotgun (WGS) entry which is preliminary data.</text>
</comment>
<dbReference type="Gene3D" id="1.10.287.1120">
    <property type="entry name" value="Bipartite methylase S protein"/>
    <property type="match status" value="1"/>
</dbReference>
<keyword evidence="2" id="KW-0680">Restriction system</keyword>
<keyword evidence="3" id="KW-0238">DNA-binding</keyword>
<evidence type="ECO:0000256" key="3">
    <source>
        <dbReference type="ARBA" id="ARBA00023125"/>
    </source>
</evidence>
<dbReference type="CDD" id="cd17262">
    <property type="entry name" value="RMtype1_S_Aco12261I-TRD2-CR2"/>
    <property type="match status" value="1"/>
</dbReference>
<comment type="similarity">
    <text evidence="1">Belongs to the type-I restriction system S methylase family.</text>
</comment>
<accession>A0A1F6G9L9</accession>
<dbReference type="Pfam" id="PF01420">
    <property type="entry name" value="Methylase_S"/>
    <property type="match status" value="1"/>
</dbReference>
<dbReference type="InterPro" id="IPR051212">
    <property type="entry name" value="Type-I_RE_S_subunit"/>
</dbReference>
<feature type="domain" description="Type I restriction modification DNA specificity" evidence="4">
    <location>
        <begin position="21"/>
        <end position="172"/>
    </location>
</feature>
<protein>
    <recommendedName>
        <fullName evidence="4">Type I restriction modification DNA specificity domain-containing protein</fullName>
    </recommendedName>
</protein>
<dbReference type="GO" id="GO:0003677">
    <property type="term" value="F:DNA binding"/>
    <property type="evidence" value="ECO:0007669"/>
    <property type="project" value="UniProtKB-KW"/>
</dbReference>
<sequence length="417" mass="47610">MSFPRYEKYKDSGVPWLGEVPEHWQLKPLKRLTKCLDGLRIPLNGEERSHMLGDIPYWGANNIMDYVNDWLFDEEIVLLGEDGAPFFDRTKPVSFVSSGRAWINNHIHVLKANPAIQSKLLAHQLNSVDFMDYIDGSTRDKLTQGKMKEIPCLLPPFEEQNRIVAFLDEKAAEIDAAIGKKERLIALLEEQKQILINQAVTQGLDPAAPKKDSGIPWIGQIPAHWEVKRGKYLLKEIDERSVEGLEELLSVSHMTGVTPRSEKNVNMFMAEDYSGSKVCRQGDLVMNIMWAWMGALGVSNQTGIVSPSYGVFRPRQPQQFNSWFLEQLLRSKLYVSEYNKRSTGLHSSRLRLYADVFLAMELIYPDRAEQNQIEKEVEARLVEHDLVINSAFQKIDKLKELKSILISNAVTGKIKIE</sequence>
<dbReference type="InterPro" id="IPR044946">
    <property type="entry name" value="Restrct_endonuc_typeI_TRD_sf"/>
</dbReference>
<dbReference type="Proteomes" id="UP000178449">
    <property type="component" value="Unassembled WGS sequence"/>
</dbReference>
<evidence type="ECO:0000256" key="1">
    <source>
        <dbReference type="ARBA" id="ARBA00010923"/>
    </source>
</evidence>
<dbReference type="Gene3D" id="3.90.220.20">
    <property type="entry name" value="DNA methylase specificity domains"/>
    <property type="match status" value="2"/>
</dbReference>
<reference evidence="5 6" key="1">
    <citation type="journal article" date="2016" name="Nat. Commun.">
        <title>Thousands of microbial genomes shed light on interconnected biogeochemical processes in an aquifer system.</title>
        <authorList>
            <person name="Anantharaman K."/>
            <person name="Brown C.T."/>
            <person name="Hug L.A."/>
            <person name="Sharon I."/>
            <person name="Castelle C.J."/>
            <person name="Probst A.J."/>
            <person name="Thomas B.C."/>
            <person name="Singh A."/>
            <person name="Wilkins M.J."/>
            <person name="Karaoz U."/>
            <person name="Brodie E.L."/>
            <person name="Williams K.H."/>
            <person name="Hubbard S.S."/>
            <person name="Banfield J.F."/>
        </authorList>
    </citation>
    <scope>NUCLEOTIDE SEQUENCE [LARGE SCALE GENOMIC DNA]</scope>
</reference>
<evidence type="ECO:0000259" key="4">
    <source>
        <dbReference type="Pfam" id="PF01420"/>
    </source>
</evidence>
<dbReference type="GO" id="GO:0009307">
    <property type="term" value="P:DNA restriction-modification system"/>
    <property type="evidence" value="ECO:0007669"/>
    <property type="project" value="UniProtKB-KW"/>
</dbReference>
<dbReference type="STRING" id="1817772.A2527_01075"/>
<dbReference type="PANTHER" id="PTHR43140">
    <property type="entry name" value="TYPE-1 RESTRICTION ENZYME ECOKI SPECIFICITY PROTEIN"/>
    <property type="match status" value="1"/>
</dbReference>
<name>A0A1F6G9L9_9PROT</name>
<organism evidence="5 6">
    <name type="scientific">Candidatus Lambdaproteobacteria bacterium RIFOXYD2_FULL_50_16</name>
    <dbReference type="NCBI Taxonomy" id="1817772"/>
    <lineage>
        <taxon>Bacteria</taxon>
        <taxon>Pseudomonadati</taxon>
        <taxon>Pseudomonadota</taxon>
        <taxon>Candidatus Lambdaproteobacteria</taxon>
    </lineage>
</organism>
<gene>
    <name evidence="5" type="ORF">A2527_01075</name>
</gene>
<evidence type="ECO:0000313" key="6">
    <source>
        <dbReference type="Proteomes" id="UP000178449"/>
    </source>
</evidence>